<feature type="repeat" description="PPR" evidence="2">
    <location>
        <begin position="694"/>
        <end position="724"/>
    </location>
</feature>
<dbReference type="EMBL" id="CAACVS010000269">
    <property type="protein sequence ID" value="VEU40279.1"/>
    <property type="molecule type" value="Genomic_DNA"/>
</dbReference>
<feature type="repeat" description="PPR" evidence="2">
    <location>
        <begin position="452"/>
        <end position="482"/>
    </location>
</feature>
<evidence type="ECO:0000256" key="3">
    <source>
        <dbReference type="SAM" id="SignalP"/>
    </source>
</evidence>
<reference evidence="4 5" key="1">
    <citation type="submission" date="2019-01" db="EMBL/GenBank/DDBJ databases">
        <authorList>
            <person name="Ferrante I. M."/>
        </authorList>
    </citation>
    <scope>NUCLEOTIDE SEQUENCE [LARGE SCALE GENOMIC DNA]</scope>
    <source>
        <strain evidence="4 5">B856</strain>
    </source>
</reference>
<dbReference type="PROSITE" id="PS51375">
    <property type="entry name" value="PPR"/>
    <property type="match status" value="4"/>
</dbReference>
<feature type="repeat" description="PPR" evidence="2">
    <location>
        <begin position="583"/>
        <end position="618"/>
    </location>
</feature>
<dbReference type="NCBIfam" id="TIGR00756">
    <property type="entry name" value="PPR"/>
    <property type="match status" value="5"/>
</dbReference>
<keyword evidence="3" id="KW-0732">Signal</keyword>
<evidence type="ECO:0008006" key="6">
    <source>
        <dbReference type="Google" id="ProtNLM"/>
    </source>
</evidence>
<dbReference type="InterPro" id="IPR002885">
    <property type="entry name" value="PPR_rpt"/>
</dbReference>
<gene>
    <name evidence="4" type="ORF">PSNMU_V1.4_AUG-EV-PASAV3_0071700</name>
</gene>
<sequence>MGCPSALRLGIFTIWVAGTISFAPTTRNAIAALRTSSSSSNGFHKFRYNGTWSRIRSRKDKMTTSDQGEEEKTFPSIRELRNELRKELKNTSPQGAIKAKGILDLMFLRYGLDKNTENTTVSRNERRRIQKTRPMVDAIDCTQVINAWSKSRRRDAPQQALATLRRMYTTFQKDGNPCIRPDNVAYNSVINAFAKQGDFNGACSVFALQTEDFKEGGNTKAKPDAYTFSTMINACSRSNREDLSETAEKLLTTMNDWHARGDLEIGPSTMAYNSVINCFSKSDALDAPERARRILETMVSRFESIGSDSNDGHDIARPNAITYNSVLNAHARRGDVEGATEVFERMKKDFESGNNGAKPQVQTYNILIDGWSKSNNKDAPENAESLLQEIIRMESEGKFERGEGPDCITYSAVINCFSKSNAYDAPTRARTILETMISEYENSSEKNSVRPDTVVYGSLMNAYARQGDTKGASEVFDMMKKDYHSGNQDAEPNVPSYNILIDAWSKSNNEDAPNQVELLLKEMIQMCSDGDIKKGPDAITYGAVINCYSKSNLQDAPQRARDLLESMIAQCKGNDTKEDIRPNTITYAAVMDAYARQGDAEGATEIFEMLKRDKNCKPNVQTFTILIDAWSKSNSEDAPLEAALLLQEMMGMSSSNKKQPKTGTLQKDSLGRARDVLAEVFARYSYRNMYYRPDTVTYNAIMNAFAKRGDVQGATAIFNAMDSDYSYSYNKESRTHEKTGPDVRTYNILLDAWARSSEDNASAESERILKEMNHRCDKGEAHMKPDSITYRTVIRCLELFEGTEKRIEELKSIPSSAA</sequence>
<organism evidence="4 5">
    <name type="scientific">Pseudo-nitzschia multistriata</name>
    <dbReference type="NCBI Taxonomy" id="183589"/>
    <lineage>
        <taxon>Eukaryota</taxon>
        <taxon>Sar</taxon>
        <taxon>Stramenopiles</taxon>
        <taxon>Ochrophyta</taxon>
        <taxon>Bacillariophyta</taxon>
        <taxon>Bacillariophyceae</taxon>
        <taxon>Bacillariophycidae</taxon>
        <taxon>Bacillariales</taxon>
        <taxon>Bacillariaceae</taxon>
        <taxon>Pseudo-nitzschia</taxon>
    </lineage>
</organism>
<keyword evidence="5" id="KW-1185">Reference proteome</keyword>
<evidence type="ECO:0000256" key="2">
    <source>
        <dbReference type="PROSITE-ProRule" id="PRU00708"/>
    </source>
</evidence>
<dbReference type="Pfam" id="PF13041">
    <property type="entry name" value="PPR_2"/>
    <property type="match status" value="4"/>
</dbReference>
<proteinExistence type="predicted"/>
<dbReference type="PANTHER" id="PTHR47942">
    <property type="entry name" value="TETRATRICOPEPTIDE REPEAT (TPR)-LIKE SUPERFAMILY PROTEIN-RELATED"/>
    <property type="match status" value="1"/>
</dbReference>
<evidence type="ECO:0000313" key="4">
    <source>
        <dbReference type="EMBL" id="VEU40279.1"/>
    </source>
</evidence>
<evidence type="ECO:0000313" key="5">
    <source>
        <dbReference type="Proteomes" id="UP000291116"/>
    </source>
</evidence>
<dbReference type="InterPro" id="IPR051222">
    <property type="entry name" value="PPR/CCM1_RNA-binding"/>
</dbReference>
<feature type="chain" id="PRO_5019323861" description="Pentacotripeptide-repeat region of PRORP domain-containing protein" evidence="3">
    <location>
        <begin position="22"/>
        <end position="818"/>
    </location>
</feature>
<dbReference type="Pfam" id="PF12854">
    <property type="entry name" value="PPR_1"/>
    <property type="match status" value="1"/>
</dbReference>
<protein>
    <recommendedName>
        <fullName evidence="6">Pentacotripeptide-repeat region of PRORP domain-containing protein</fullName>
    </recommendedName>
</protein>
<accession>A0A448ZE14</accession>
<feature type="signal peptide" evidence="3">
    <location>
        <begin position="1"/>
        <end position="21"/>
    </location>
</feature>
<evidence type="ECO:0000256" key="1">
    <source>
        <dbReference type="ARBA" id="ARBA00022737"/>
    </source>
</evidence>
<dbReference type="InterPro" id="IPR011990">
    <property type="entry name" value="TPR-like_helical_dom_sf"/>
</dbReference>
<keyword evidence="1" id="KW-0677">Repeat</keyword>
<dbReference type="Gene3D" id="1.25.40.10">
    <property type="entry name" value="Tetratricopeptide repeat domain"/>
    <property type="match status" value="5"/>
</dbReference>
<feature type="repeat" description="PPR" evidence="2">
    <location>
        <begin position="319"/>
        <end position="349"/>
    </location>
</feature>
<name>A0A448ZE14_9STRA</name>
<dbReference type="AlphaFoldDB" id="A0A448ZE14"/>
<dbReference type="PANTHER" id="PTHR47942:SF63">
    <property type="entry name" value="PENTATRICOPEPTIDE REPEAT-CONTAINING PROTEIN"/>
    <property type="match status" value="1"/>
</dbReference>
<dbReference type="Proteomes" id="UP000291116">
    <property type="component" value="Unassembled WGS sequence"/>
</dbReference>
<dbReference type="OrthoDB" id="39895at2759"/>